<accession>A0A0R1VBD2</accession>
<dbReference type="Proteomes" id="UP000051739">
    <property type="component" value="Unassembled WGS sequence"/>
</dbReference>
<comment type="function">
    <text evidence="8">Involved in the regulation of the intracellular balance of NAD and NADP, and is a key enzyme in the biosynthesis of NADP. Catalyzes specifically the phosphorylation on 2'-hydroxyl of the adenosine moiety of NAD to yield NADP.</text>
</comment>
<dbReference type="GO" id="GO:0003951">
    <property type="term" value="F:NAD+ kinase activity"/>
    <property type="evidence" value="ECO:0007669"/>
    <property type="project" value="UniProtKB-UniRule"/>
</dbReference>
<feature type="binding site" evidence="8">
    <location>
        <begin position="45"/>
        <end position="46"/>
    </location>
    <ligand>
        <name>NAD(+)</name>
        <dbReference type="ChEBI" id="CHEBI:57540"/>
    </ligand>
</feature>
<gene>
    <name evidence="8" type="primary">nadK</name>
    <name evidence="9" type="ORF">FC60_GL001568</name>
</gene>
<feature type="binding site" evidence="8">
    <location>
        <begin position="160"/>
        <end position="165"/>
    </location>
    <ligand>
        <name>NAD(+)</name>
        <dbReference type="ChEBI" id="CHEBI:57540"/>
    </ligand>
</feature>
<reference evidence="9 10" key="1">
    <citation type="journal article" date="2015" name="Genome Announc.">
        <title>Expanding the biotechnology potential of lactobacilli through comparative genomics of 213 strains and associated genera.</title>
        <authorList>
            <person name="Sun Z."/>
            <person name="Harris H.M."/>
            <person name="McCann A."/>
            <person name="Guo C."/>
            <person name="Argimon S."/>
            <person name="Zhang W."/>
            <person name="Yang X."/>
            <person name="Jeffery I.B."/>
            <person name="Cooney J.C."/>
            <person name="Kagawa T.F."/>
            <person name="Liu W."/>
            <person name="Song Y."/>
            <person name="Salvetti E."/>
            <person name="Wrobel A."/>
            <person name="Rasinkangas P."/>
            <person name="Parkhill J."/>
            <person name="Rea M.C."/>
            <person name="O'Sullivan O."/>
            <person name="Ritari J."/>
            <person name="Douillard F.P."/>
            <person name="Paul Ross R."/>
            <person name="Yang R."/>
            <person name="Briner A.E."/>
            <person name="Felis G.E."/>
            <person name="de Vos W.M."/>
            <person name="Barrangou R."/>
            <person name="Klaenhammer T.R."/>
            <person name="Caufield P.W."/>
            <person name="Cui Y."/>
            <person name="Zhang H."/>
            <person name="O'Toole P.W."/>
        </authorList>
    </citation>
    <scope>NUCLEOTIDE SEQUENCE [LARGE SCALE GENOMIC DNA]</scope>
    <source>
        <strain evidence="9 10">DSM 16045</strain>
    </source>
</reference>
<dbReference type="GO" id="GO:0006741">
    <property type="term" value="P:NADP+ biosynthetic process"/>
    <property type="evidence" value="ECO:0007669"/>
    <property type="project" value="UniProtKB-UniRule"/>
</dbReference>
<evidence type="ECO:0000256" key="3">
    <source>
        <dbReference type="ARBA" id="ARBA00022777"/>
    </source>
</evidence>
<evidence type="ECO:0000256" key="2">
    <source>
        <dbReference type="ARBA" id="ARBA00022741"/>
    </source>
</evidence>
<dbReference type="GO" id="GO:0005737">
    <property type="term" value="C:cytoplasm"/>
    <property type="evidence" value="ECO:0007669"/>
    <property type="project" value="UniProtKB-SubCell"/>
</dbReference>
<comment type="caution">
    <text evidence="8">Lacks conserved residue(s) required for the propagation of feature annotation.</text>
</comment>
<evidence type="ECO:0000256" key="8">
    <source>
        <dbReference type="HAMAP-Rule" id="MF_00361"/>
    </source>
</evidence>
<evidence type="ECO:0000256" key="1">
    <source>
        <dbReference type="ARBA" id="ARBA00022679"/>
    </source>
</evidence>
<evidence type="ECO:0000256" key="6">
    <source>
        <dbReference type="ARBA" id="ARBA00023027"/>
    </source>
</evidence>
<dbReference type="AlphaFoldDB" id="A0A0R1VBD2"/>
<dbReference type="InterPro" id="IPR017437">
    <property type="entry name" value="ATP-NAD_kinase_PpnK-typ_C"/>
</dbReference>
<evidence type="ECO:0000256" key="5">
    <source>
        <dbReference type="ARBA" id="ARBA00022857"/>
    </source>
</evidence>
<comment type="similarity">
    <text evidence="8">Belongs to the NAD kinase family.</text>
</comment>
<feature type="active site" description="Proton acceptor" evidence="8">
    <location>
        <position position="45"/>
    </location>
</feature>
<feature type="binding site" evidence="8">
    <location>
        <position position="149"/>
    </location>
    <ligand>
        <name>NAD(+)</name>
        <dbReference type="ChEBI" id="CHEBI:57540"/>
    </ligand>
</feature>
<dbReference type="GO" id="GO:0019674">
    <property type="term" value="P:NAD+ metabolic process"/>
    <property type="evidence" value="ECO:0007669"/>
    <property type="project" value="InterPro"/>
</dbReference>
<keyword evidence="4 8" id="KW-0067">ATP-binding</keyword>
<dbReference type="Gene3D" id="3.40.50.10330">
    <property type="entry name" value="Probable inorganic polyphosphate/atp-NAD kinase, domain 1"/>
    <property type="match status" value="1"/>
</dbReference>
<dbReference type="PANTHER" id="PTHR20275:SF0">
    <property type="entry name" value="NAD KINASE"/>
    <property type="match status" value="1"/>
</dbReference>
<evidence type="ECO:0000313" key="9">
    <source>
        <dbReference type="EMBL" id="KRM02871.1"/>
    </source>
</evidence>
<name>A0A0R1VBD2_9LACO</name>
<comment type="catalytic activity">
    <reaction evidence="7 8">
        <text>NAD(+) + ATP = ADP + NADP(+) + H(+)</text>
        <dbReference type="Rhea" id="RHEA:18629"/>
        <dbReference type="ChEBI" id="CHEBI:15378"/>
        <dbReference type="ChEBI" id="CHEBI:30616"/>
        <dbReference type="ChEBI" id="CHEBI:57540"/>
        <dbReference type="ChEBI" id="CHEBI:58349"/>
        <dbReference type="ChEBI" id="CHEBI:456216"/>
        <dbReference type="EC" id="2.7.1.23"/>
    </reaction>
</comment>
<dbReference type="GO" id="GO:0005524">
    <property type="term" value="F:ATP binding"/>
    <property type="evidence" value="ECO:0007669"/>
    <property type="project" value="UniProtKB-KW"/>
</dbReference>
<dbReference type="SUPFAM" id="SSF111331">
    <property type="entry name" value="NAD kinase/diacylglycerol kinase-like"/>
    <property type="match status" value="1"/>
</dbReference>
<evidence type="ECO:0000256" key="7">
    <source>
        <dbReference type="ARBA" id="ARBA00047925"/>
    </source>
</evidence>
<organism evidence="9 10">
    <name type="scientific">Limosilactobacillus gastricus DSM 16045</name>
    <dbReference type="NCBI Taxonomy" id="1423749"/>
    <lineage>
        <taxon>Bacteria</taxon>
        <taxon>Bacillati</taxon>
        <taxon>Bacillota</taxon>
        <taxon>Bacilli</taxon>
        <taxon>Lactobacillales</taxon>
        <taxon>Lactobacillaceae</taxon>
        <taxon>Limosilactobacillus</taxon>
    </lineage>
</organism>
<sequence length="269" mass="30578">MKYAIYTYDSEQSLQVRQEILDQAEGTELEYDETYPEVVISVGGDGTLLSAIHKYQDQLDQIRFVGIHTGHLGFYADWRPYEVAELVESLKNDSGQSVTYPLLKTEALYDDGSIEESVAINEATIRDFSKTLVCDVYINHNLFERFRGDGLCISTPTGSTAYNKSVGGAIMDPRIIGFQVAEMASLNNMIFRTIGSPVILGTHAQLNIKIMNDENLILTNDREITKLDDDQRHLTEIKYCVASQRVYFAKYRHTSFWKRVRDSFIGDEN</sequence>
<keyword evidence="10" id="KW-1185">Reference proteome</keyword>
<proteinExistence type="inferred from homology"/>
<feature type="binding site" evidence="8">
    <location>
        <position position="184"/>
    </location>
    <ligand>
        <name>NAD(+)</name>
        <dbReference type="ChEBI" id="CHEBI:57540"/>
    </ligand>
</feature>
<keyword evidence="3 8" id="KW-0418">Kinase</keyword>
<feature type="binding site" evidence="8">
    <location>
        <position position="231"/>
    </location>
    <ligand>
        <name>NAD(+)</name>
        <dbReference type="ChEBI" id="CHEBI:57540"/>
    </ligand>
</feature>
<dbReference type="Pfam" id="PF20143">
    <property type="entry name" value="NAD_kinase_C"/>
    <property type="match status" value="1"/>
</dbReference>
<dbReference type="Pfam" id="PF01513">
    <property type="entry name" value="NAD_kinase"/>
    <property type="match status" value="1"/>
</dbReference>
<evidence type="ECO:0000256" key="4">
    <source>
        <dbReference type="ARBA" id="ARBA00022840"/>
    </source>
</evidence>
<protein>
    <recommendedName>
        <fullName evidence="8">NAD kinase</fullName>
        <ecNumber evidence="8">2.7.1.23</ecNumber>
    </recommendedName>
    <alternativeName>
        <fullName evidence="8">ATP-dependent NAD kinase</fullName>
    </alternativeName>
</protein>
<dbReference type="NCBIfam" id="NF003424">
    <property type="entry name" value="PRK04885.1"/>
    <property type="match status" value="1"/>
</dbReference>
<dbReference type="GO" id="GO:0046872">
    <property type="term" value="F:metal ion binding"/>
    <property type="evidence" value="ECO:0007669"/>
    <property type="project" value="UniProtKB-UniRule"/>
</dbReference>
<dbReference type="Gene3D" id="2.60.200.30">
    <property type="entry name" value="Probable inorganic polyphosphate/atp-NAD kinase, domain 2"/>
    <property type="match status" value="1"/>
</dbReference>
<dbReference type="PATRIC" id="fig|1423749.3.peg.1621"/>
<feature type="binding site" evidence="8">
    <location>
        <begin position="121"/>
        <end position="122"/>
    </location>
    <ligand>
        <name>NAD(+)</name>
        <dbReference type="ChEBI" id="CHEBI:57540"/>
    </ligand>
</feature>
<dbReference type="InterPro" id="IPR002504">
    <property type="entry name" value="NADK"/>
</dbReference>
<dbReference type="GO" id="GO:0051287">
    <property type="term" value="F:NAD binding"/>
    <property type="evidence" value="ECO:0007669"/>
    <property type="project" value="UniProtKB-ARBA"/>
</dbReference>
<dbReference type="EMBL" id="AZFN01000006">
    <property type="protein sequence ID" value="KRM02871.1"/>
    <property type="molecule type" value="Genomic_DNA"/>
</dbReference>
<keyword evidence="2 8" id="KW-0547">Nucleotide-binding</keyword>
<keyword evidence="6 8" id="KW-0520">NAD</keyword>
<dbReference type="EC" id="2.7.1.23" evidence="8"/>
<comment type="cofactor">
    <cofactor evidence="8">
        <name>a divalent metal cation</name>
        <dbReference type="ChEBI" id="CHEBI:60240"/>
    </cofactor>
</comment>
<feature type="binding site" evidence="8">
    <location>
        <position position="147"/>
    </location>
    <ligand>
        <name>NAD(+)</name>
        <dbReference type="ChEBI" id="CHEBI:57540"/>
    </ligand>
</feature>
<evidence type="ECO:0000313" key="10">
    <source>
        <dbReference type="Proteomes" id="UP000051739"/>
    </source>
</evidence>
<comment type="caution">
    <text evidence="9">The sequence shown here is derived from an EMBL/GenBank/DDBJ whole genome shotgun (WGS) entry which is preliminary data.</text>
</comment>
<dbReference type="InterPro" id="IPR016064">
    <property type="entry name" value="NAD/diacylglycerol_kinase_sf"/>
</dbReference>
<dbReference type="RefSeq" id="WP_007122818.1">
    <property type="nucleotide sequence ID" value="NZ_AZFN01000006.1"/>
</dbReference>
<dbReference type="PANTHER" id="PTHR20275">
    <property type="entry name" value="NAD KINASE"/>
    <property type="match status" value="1"/>
</dbReference>
<dbReference type="HAMAP" id="MF_00361">
    <property type="entry name" value="NAD_kinase"/>
    <property type="match status" value="1"/>
</dbReference>
<keyword evidence="8" id="KW-0963">Cytoplasm</keyword>
<comment type="subcellular location">
    <subcellularLocation>
        <location evidence="8">Cytoplasm</location>
    </subcellularLocation>
</comment>
<keyword evidence="5 8" id="KW-0521">NADP</keyword>
<dbReference type="InterPro" id="IPR017438">
    <property type="entry name" value="ATP-NAD_kinase_N"/>
</dbReference>
<keyword evidence="1 8" id="KW-0808">Transferase</keyword>